<organism evidence="2 3">
    <name type="scientific">Actinobaculum suis</name>
    <dbReference type="NCBI Taxonomy" id="1657"/>
    <lineage>
        <taxon>Bacteria</taxon>
        <taxon>Bacillati</taxon>
        <taxon>Actinomycetota</taxon>
        <taxon>Actinomycetes</taxon>
        <taxon>Actinomycetales</taxon>
        <taxon>Actinomycetaceae</taxon>
        <taxon>Actinobaculum</taxon>
    </lineage>
</organism>
<evidence type="ECO:0000256" key="1">
    <source>
        <dbReference type="SAM" id="Phobius"/>
    </source>
</evidence>
<dbReference type="EMBL" id="FNAU01000004">
    <property type="protein sequence ID" value="SDE22350.1"/>
    <property type="molecule type" value="Genomic_DNA"/>
</dbReference>
<dbReference type="Proteomes" id="UP000182744">
    <property type="component" value="Unassembled WGS sequence"/>
</dbReference>
<reference evidence="3" key="1">
    <citation type="submission" date="2016-10" db="EMBL/GenBank/DDBJ databases">
        <authorList>
            <person name="Varghese N."/>
        </authorList>
    </citation>
    <scope>NUCLEOTIDE SEQUENCE [LARGE SCALE GENOMIC DNA]</scope>
    <source>
        <strain evidence="3">DSM 20639</strain>
    </source>
</reference>
<evidence type="ECO:0000313" key="2">
    <source>
        <dbReference type="EMBL" id="SDE22350.1"/>
    </source>
</evidence>
<keyword evidence="1" id="KW-0812">Transmembrane</keyword>
<evidence type="ECO:0000313" key="3">
    <source>
        <dbReference type="Proteomes" id="UP000182744"/>
    </source>
</evidence>
<name>A0A1G7B673_9ACTO</name>
<keyword evidence="3" id="KW-1185">Reference proteome</keyword>
<protein>
    <submittedName>
        <fullName evidence="2">Uncharacterized protein</fullName>
    </submittedName>
</protein>
<accession>A0A1G7B673</accession>
<proteinExistence type="predicted"/>
<dbReference type="AlphaFoldDB" id="A0A1G7B673"/>
<sequence>MENAQQKTHRKKAVGVVIAVICVALCAAVVYGLMRSARSTAEPPASVSREAAVAKMRECTDAYANTKTYTLESGRTLVAPVTFLDPEDVATCWRENNPEEVAFLEKQDCFPAQVTEQNWDNAWACAMEWDANLPGTTWYLSKVKNSFGVMPDSVAEAIKAYKKTPNAKTLQEIAELVPSTSSNQETLAAEAAAHGVTLEVAP</sequence>
<feature type="transmembrane region" description="Helical" evidence="1">
    <location>
        <begin position="12"/>
        <end position="34"/>
    </location>
</feature>
<keyword evidence="1" id="KW-0472">Membrane</keyword>
<gene>
    <name evidence="2" type="ORF">SAMN05421878_10426</name>
</gene>
<keyword evidence="1" id="KW-1133">Transmembrane helix</keyword>